<dbReference type="InterPro" id="IPR015942">
    <property type="entry name" value="Asp/Glu/hydantoin_racemase"/>
</dbReference>
<comment type="similarity">
    <text evidence="1">Belongs to the aspartate/glutamate racemases family.</text>
</comment>
<evidence type="ECO:0000256" key="2">
    <source>
        <dbReference type="ARBA" id="ARBA00023235"/>
    </source>
</evidence>
<gene>
    <name evidence="3" type="ORF">AB3G34_05145</name>
</gene>
<dbReference type="PANTHER" id="PTHR21198:SF7">
    <property type="entry name" value="ASPARTATE-GLUTAMATE RACEMASE FAMILY"/>
    <property type="match status" value="1"/>
</dbReference>
<dbReference type="EMBL" id="CP165625">
    <property type="protein sequence ID" value="XDU96497.1"/>
    <property type="molecule type" value="Genomic_DNA"/>
</dbReference>
<evidence type="ECO:0000313" key="3">
    <source>
        <dbReference type="EMBL" id="XDU96497.1"/>
    </source>
</evidence>
<accession>A0AB39W6Y4</accession>
<organism evidence="3">
    <name type="scientific">Flavobacterium sp. WC2409</name>
    <dbReference type="NCBI Taxonomy" id="3234139"/>
    <lineage>
        <taxon>Bacteria</taxon>
        <taxon>Pseudomonadati</taxon>
        <taxon>Bacteroidota</taxon>
        <taxon>Flavobacteriia</taxon>
        <taxon>Flavobacteriales</taxon>
        <taxon>Flavobacteriaceae</taxon>
        <taxon>Flavobacterium</taxon>
    </lineage>
</organism>
<dbReference type="SUPFAM" id="SSF53681">
    <property type="entry name" value="Aspartate/glutamate racemase"/>
    <property type="match status" value="2"/>
</dbReference>
<dbReference type="InterPro" id="IPR001920">
    <property type="entry name" value="Asp/Glu_race"/>
</dbReference>
<proteinExistence type="inferred from homology"/>
<sequence>MKTLGLIGGISWVSTADYYKLINEGINKELGGINFAKCIIHSFNYADIVRNNNNNDWESTFIMLSEACENLQQSGAEAILLCANTMHLLADRIEQKINIPVIHIATETAKEIKKHHLSKVGLLGTKFTMELTFFSSKLNDQNIEAIIPDAEDRDFIQDIIYNELGKGIINPNSKKRYIAIINKLIENGAEGIILGCTEIPLLIQQEDVTVPVFDTAIIHSAAAVKFALS</sequence>
<dbReference type="GO" id="GO:0047661">
    <property type="term" value="F:amino-acid racemase activity"/>
    <property type="evidence" value="ECO:0007669"/>
    <property type="project" value="InterPro"/>
</dbReference>
<dbReference type="NCBIfam" id="TIGR00035">
    <property type="entry name" value="asp_race"/>
    <property type="match status" value="1"/>
</dbReference>
<evidence type="ECO:0000256" key="1">
    <source>
        <dbReference type="ARBA" id="ARBA00007847"/>
    </source>
</evidence>
<dbReference type="InterPro" id="IPR033134">
    <property type="entry name" value="Asp/Glu_racemase_AS_2"/>
</dbReference>
<keyword evidence="2" id="KW-0413">Isomerase</keyword>
<dbReference type="Gene3D" id="3.40.50.1860">
    <property type="match status" value="2"/>
</dbReference>
<protein>
    <submittedName>
        <fullName evidence="3">Aspartate/glutamate racemase family protein</fullName>
    </submittedName>
</protein>
<reference evidence="3" key="1">
    <citation type="submission" date="2024-07" db="EMBL/GenBank/DDBJ databases">
        <authorList>
            <person name="Biller S.J."/>
        </authorList>
    </citation>
    <scope>NUCLEOTIDE SEQUENCE</scope>
    <source>
        <strain evidence="3">WC2409</strain>
    </source>
</reference>
<dbReference type="RefSeq" id="WP_369753657.1">
    <property type="nucleotide sequence ID" value="NZ_CP165625.1"/>
</dbReference>
<dbReference type="AlphaFoldDB" id="A0AB39W6Y4"/>
<dbReference type="Pfam" id="PF01177">
    <property type="entry name" value="Asp_Glu_race"/>
    <property type="match status" value="1"/>
</dbReference>
<name>A0AB39W6Y4_9FLAO</name>
<dbReference type="PANTHER" id="PTHR21198">
    <property type="entry name" value="GLUTAMATE RACEMASE"/>
    <property type="match status" value="1"/>
</dbReference>
<dbReference type="InterPro" id="IPR004380">
    <property type="entry name" value="Asp_race"/>
</dbReference>
<dbReference type="PROSITE" id="PS00924">
    <property type="entry name" value="ASP_GLU_RACEMASE_2"/>
    <property type="match status" value="1"/>
</dbReference>